<dbReference type="InterPro" id="IPR011009">
    <property type="entry name" value="Kinase-like_dom_sf"/>
</dbReference>
<dbReference type="Pfam" id="PF23228">
    <property type="entry name" value="zf_PCFS4"/>
    <property type="match status" value="1"/>
</dbReference>
<dbReference type="EMBL" id="LSYV01000011">
    <property type="protein sequence ID" value="KXZ52253.1"/>
    <property type="molecule type" value="Genomic_DNA"/>
</dbReference>
<dbReference type="InterPro" id="IPR017441">
    <property type="entry name" value="Protein_kinase_ATP_BS"/>
</dbReference>
<dbReference type="PROSITE" id="PS00107">
    <property type="entry name" value="PROTEIN_KINASE_ATP"/>
    <property type="match status" value="1"/>
</dbReference>
<dbReference type="InterPro" id="IPR006569">
    <property type="entry name" value="CID_dom"/>
</dbReference>
<dbReference type="GO" id="GO:0031124">
    <property type="term" value="P:mRNA 3'-end processing"/>
    <property type="evidence" value="ECO:0007669"/>
    <property type="project" value="InterPro"/>
</dbReference>
<evidence type="ECO:0000256" key="1">
    <source>
        <dbReference type="PROSITE-ProRule" id="PRU10141"/>
    </source>
</evidence>
<dbReference type="GO" id="GO:0005524">
    <property type="term" value="F:ATP binding"/>
    <property type="evidence" value="ECO:0007669"/>
    <property type="project" value="UniProtKB-UniRule"/>
</dbReference>
<dbReference type="Gene3D" id="1.25.40.90">
    <property type="match status" value="1"/>
</dbReference>
<dbReference type="InterPro" id="IPR057242">
    <property type="entry name" value="PCFS4-like"/>
</dbReference>
<evidence type="ECO:0000313" key="5">
    <source>
        <dbReference type="Proteomes" id="UP000075714"/>
    </source>
</evidence>
<feature type="domain" description="Protein kinase" evidence="2">
    <location>
        <begin position="153"/>
        <end position="258"/>
    </location>
</feature>
<dbReference type="GO" id="GO:0004672">
    <property type="term" value="F:protein kinase activity"/>
    <property type="evidence" value="ECO:0007669"/>
    <property type="project" value="InterPro"/>
</dbReference>
<dbReference type="Pfam" id="PF00069">
    <property type="entry name" value="Pkinase"/>
    <property type="match status" value="1"/>
</dbReference>
<evidence type="ECO:0000259" key="2">
    <source>
        <dbReference type="PROSITE" id="PS50011"/>
    </source>
</evidence>
<dbReference type="GO" id="GO:0005737">
    <property type="term" value="C:cytoplasm"/>
    <property type="evidence" value="ECO:0007669"/>
    <property type="project" value="TreeGrafter"/>
</dbReference>
<dbReference type="FunFam" id="3.30.200.20:FF:001210">
    <property type="entry name" value="Calcium-dependent protein kinase 31"/>
    <property type="match status" value="1"/>
</dbReference>
<dbReference type="AlphaFoldDB" id="A0A150GR40"/>
<dbReference type="PROSITE" id="PS51391">
    <property type="entry name" value="CID"/>
    <property type="match status" value="1"/>
</dbReference>
<name>A0A150GR40_GONPE</name>
<sequence>MALSEFGVAFLDNLRDLNTPDRRSIVTLKDLAFENTGEASSVVRAIKQHIKQCPAAHRLPALYLVDCMLKTEPCPPVYAEQLSAALLEDEEATEQEEKLYFVEEDPSQPECAISGEPFERFYDPDSDKWCYKDAITLTGDDAANFSKDFDSRYTLGRTIGSGTFGTVHLATEKATGLQVAVKVITKRIMGGYLERHFVRRVQHEVDIYNHVGHSLNVAYMYGAYENTTQVQLVMELCTGPGDGWQTVQAKGSPAVRRC</sequence>
<dbReference type="InterPro" id="IPR045154">
    <property type="entry name" value="PCF11-like"/>
</dbReference>
<proteinExistence type="predicted"/>
<feature type="binding site" evidence="1">
    <location>
        <position position="182"/>
    </location>
    <ligand>
        <name>ATP</name>
        <dbReference type="ChEBI" id="CHEBI:30616"/>
    </ligand>
</feature>
<evidence type="ECO:0000313" key="4">
    <source>
        <dbReference type="EMBL" id="KXZ52253.1"/>
    </source>
</evidence>
<dbReference type="GO" id="GO:0006369">
    <property type="term" value="P:termination of RNA polymerase II transcription"/>
    <property type="evidence" value="ECO:0007669"/>
    <property type="project" value="InterPro"/>
</dbReference>
<dbReference type="SUPFAM" id="SSF48464">
    <property type="entry name" value="ENTH/VHS domain"/>
    <property type="match status" value="1"/>
</dbReference>
<keyword evidence="1" id="KW-0067">ATP-binding</keyword>
<evidence type="ECO:0000259" key="3">
    <source>
        <dbReference type="PROSITE" id="PS51391"/>
    </source>
</evidence>
<dbReference type="PANTHER" id="PTHR15921">
    <property type="entry name" value="PRE-MRNA CLEAVAGE COMPLEX II"/>
    <property type="match status" value="1"/>
</dbReference>
<protein>
    <recommendedName>
        <fullName evidence="6">Protein kinase domain-containing protein</fullName>
    </recommendedName>
</protein>
<evidence type="ECO:0008006" key="6">
    <source>
        <dbReference type="Google" id="ProtNLM"/>
    </source>
</evidence>
<dbReference type="InterPro" id="IPR008942">
    <property type="entry name" value="ENTH_VHS"/>
</dbReference>
<dbReference type="SUPFAM" id="SSF56112">
    <property type="entry name" value="Protein kinase-like (PK-like)"/>
    <property type="match status" value="1"/>
</dbReference>
<dbReference type="PROSITE" id="PS50011">
    <property type="entry name" value="PROTEIN_KINASE_DOM"/>
    <property type="match status" value="1"/>
</dbReference>
<dbReference type="InterPro" id="IPR000719">
    <property type="entry name" value="Prot_kinase_dom"/>
</dbReference>
<dbReference type="GO" id="GO:0000993">
    <property type="term" value="F:RNA polymerase II complex binding"/>
    <property type="evidence" value="ECO:0007669"/>
    <property type="project" value="InterPro"/>
</dbReference>
<keyword evidence="1" id="KW-0547">Nucleotide-binding</keyword>
<feature type="domain" description="CID" evidence="3">
    <location>
        <begin position="2"/>
        <end position="147"/>
    </location>
</feature>
<dbReference type="Gene3D" id="3.30.200.20">
    <property type="entry name" value="Phosphorylase Kinase, domain 1"/>
    <property type="match status" value="1"/>
</dbReference>
<keyword evidence="5" id="KW-1185">Reference proteome</keyword>
<dbReference type="STRING" id="33097.A0A150GR40"/>
<dbReference type="Proteomes" id="UP000075714">
    <property type="component" value="Unassembled WGS sequence"/>
</dbReference>
<gene>
    <name evidence="4" type="ORF">GPECTOR_10g884</name>
</gene>
<dbReference type="PANTHER" id="PTHR15921:SF3">
    <property type="entry name" value="PRE-MRNA CLEAVAGE COMPLEX 2 PROTEIN PCF11"/>
    <property type="match status" value="1"/>
</dbReference>
<dbReference type="Pfam" id="PF04818">
    <property type="entry name" value="CID"/>
    <property type="match status" value="1"/>
</dbReference>
<organism evidence="4 5">
    <name type="scientific">Gonium pectorale</name>
    <name type="common">Green alga</name>
    <dbReference type="NCBI Taxonomy" id="33097"/>
    <lineage>
        <taxon>Eukaryota</taxon>
        <taxon>Viridiplantae</taxon>
        <taxon>Chlorophyta</taxon>
        <taxon>core chlorophytes</taxon>
        <taxon>Chlorophyceae</taxon>
        <taxon>CS clade</taxon>
        <taxon>Chlamydomonadales</taxon>
        <taxon>Volvocaceae</taxon>
        <taxon>Gonium</taxon>
    </lineage>
</organism>
<dbReference type="OrthoDB" id="2129491at2759"/>
<reference evidence="5" key="1">
    <citation type="journal article" date="2016" name="Nat. Commun.">
        <title>The Gonium pectorale genome demonstrates co-option of cell cycle regulation during the evolution of multicellularity.</title>
        <authorList>
            <person name="Hanschen E.R."/>
            <person name="Marriage T.N."/>
            <person name="Ferris P.J."/>
            <person name="Hamaji T."/>
            <person name="Toyoda A."/>
            <person name="Fujiyama A."/>
            <person name="Neme R."/>
            <person name="Noguchi H."/>
            <person name="Minakuchi Y."/>
            <person name="Suzuki M."/>
            <person name="Kawai-Toyooka H."/>
            <person name="Smith D.R."/>
            <person name="Sparks H."/>
            <person name="Anderson J."/>
            <person name="Bakaric R."/>
            <person name="Luria V."/>
            <person name="Karger A."/>
            <person name="Kirschner M.W."/>
            <person name="Durand P.M."/>
            <person name="Michod R.E."/>
            <person name="Nozaki H."/>
            <person name="Olson B.J."/>
        </authorList>
    </citation>
    <scope>NUCLEOTIDE SEQUENCE [LARGE SCALE GENOMIC DNA]</scope>
    <source>
        <strain evidence="5">NIES-2863</strain>
    </source>
</reference>
<comment type="caution">
    <text evidence="4">The sequence shown here is derived from an EMBL/GenBank/DDBJ whole genome shotgun (WGS) entry which is preliminary data.</text>
</comment>
<dbReference type="GO" id="GO:0003729">
    <property type="term" value="F:mRNA binding"/>
    <property type="evidence" value="ECO:0007669"/>
    <property type="project" value="InterPro"/>
</dbReference>
<accession>A0A150GR40</accession>
<dbReference type="GO" id="GO:0005849">
    <property type="term" value="C:mRNA cleavage factor complex"/>
    <property type="evidence" value="ECO:0007669"/>
    <property type="project" value="TreeGrafter"/>
</dbReference>